<dbReference type="GO" id="GO:0006281">
    <property type="term" value="P:DNA repair"/>
    <property type="evidence" value="ECO:0007669"/>
    <property type="project" value="UniProtKB-UniRule"/>
</dbReference>
<comment type="similarity">
    <text evidence="2 5">Belongs to the MET18/MMS19 family.</text>
</comment>
<dbReference type="GO" id="GO:0097361">
    <property type="term" value="C:cytosolic [4Fe-4S] assembly targeting complex"/>
    <property type="evidence" value="ECO:0007669"/>
    <property type="project" value="UniProtKB-UniRule"/>
</dbReference>
<dbReference type="AlphaFoldDB" id="A0A1E3PPE6"/>
<dbReference type="SUPFAM" id="SSF48371">
    <property type="entry name" value="ARM repeat"/>
    <property type="match status" value="1"/>
</dbReference>
<keyword evidence="5" id="KW-0227">DNA damage</keyword>
<dbReference type="InterPro" id="IPR016024">
    <property type="entry name" value="ARM-type_fold"/>
</dbReference>
<reference evidence="8 9" key="1">
    <citation type="journal article" date="2016" name="Proc. Natl. Acad. Sci. U.S.A.">
        <title>Comparative genomics of biotechnologically important yeasts.</title>
        <authorList>
            <person name="Riley R."/>
            <person name="Haridas S."/>
            <person name="Wolfe K.H."/>
            <person name="Lopes M.R."/>
            <person name="Hittinger C.T."/>
            <person name="Goeker M."/>
            <person name="Salamov A.A."/>
            <person name="Wisecaver J.H."/>
            <person name="Long T.M."/>
            <person name="Calvey C.H."/>
            <person name="Aerts A.L."/>
            <person name="Barry K.W."/>
            <person name="Choi C."/>
            <person name="Clum A."/>
            <person name="Coughlan A.Y."/>
            <person name="Deshpande S."/>
            <person name="Douglass A.P."/>
            <person name="Hanson S.J."/>
            <person name="Klenk H.-P."/>
            <person name="LaButti K.M."/>
            <person name="Lapidus A."/>
            <person name="Lindquist E.A."/>
            <person name="Lipzen A.M."/>
            <person name="Meier-Kolthoff J.P."/>
            <person name="Ohm R.A."/>
            <person name="Otillar R.P."/>
            <person name="Pangilinan J.L."/>
            <person name="Peng Y."/>
            <person name="Rokas A."/>
            <person name="Rosa C.A."/>
            <person name="Scheuner C."/>
            <person name="Sibirny A.A."/>
            <person name="Slot J.C."/>
            <person name="Stielow J.B."/>
            <person name="Sun H."/>
            <person name="Kurtzman C.P."/>
            <person name="Blackwell M."/>
            <person name="Grigoriev I.V."/>
            <person name="Jeffries T.W."/>
        </authorList>
    </citation>
    <scope>NUCLEOTIDE SEQUENCE [LARGE SCALE GENOMIC DNA]</scope>
    <source>
        <strain evidence="8 9">DSM 6958</strain>
    </source>
</reference>
<evidence type="ECO:0000259" key="7">
    <source>
        <dbReference type="Pfam" id="PF14500"/>
    </source>
</evidence>
<evidence type="ECO:0000256" key="5">
    <source>
        <dbReference type="RuleBase" id="RU367072"/>
    </source>
</evidence>
<evidence type="ECO:0000313" key="8">
    <source>
        <dbReference type="EMBL" id="ODQ67104.1"/>
    </source>
</evidence>
<feature type="domain" description="MMS19 C-terminal" evidence="6">
    <location>
        <begin position="549"/>
        <end position="974"/>
    </location>
</feature>
<keyword evidence="3" id="KW-0677">Repeat</keyword>
<dbReference type="PANTHER" id="PTHR12891">
    <property type="entry name" value="DNA REPAIR/TRANSCRIPTION PROTEIN MET18/MMS19"/>
    <property type="match status" value="1"/>
</dbReference>
<dbReference type="Pfam" id="PF12460">
    <property type="entry name" value="MMS19_C"/>
    <property type="match status" value="1"/>
</dbReference>
<dbReference type="STRING" id="857566.A0A1E3PPE6"/>
<dbReference type="GO" id="GO:0016226">
    <property type="term" value="P:iron-sulfur cluster assembly"/>
    <property type="evidence" value="ECO:0007669"/>
    <property type="project" value="UniProtKB-UniRule"/>
</dbReference>
<evidence type="ECO:0000256" key="4">
    <source>
        <dbReference type="ARBA" id="ARBA00023242"/>
    </source>
</evidence>
<comment type="subcellular location">
    <subcellularLocation>
        <location evidence="1 5">Nucleus</location>
    </subcellularLocation>
</comment>
<comment type="function">
    <text evidence="5">Key component of the cytosolic iron-sulfur protein assembly (CIA) complex, a multiprotein complex that mediates the incorporation of iron-sulfur cluster into apoproteins specifically involved in DNA metabolism and genomic integrity. In the CIA complex, MMS19 acts as an adapter between early-acting CIA components and a subset of cellular target iron-sulfur proteins.</text>
</comment>
<sequence length="1022" mass="113591">MDRQLINTYIISDDDSSDSIRITTELAEVIMSGKAKLVELVQLLGDHLTTEDSVTRSKATSCISGTITQLKPETLTRQQVSVVTSFFSERLVDDESIKPVLSGLKAIVNMDNFSVSNTEDLLNSIFENVEMSRLTQSNRHIVFEILAKILNRHLNYIKSLGGMFVKGFIKITSGEKDPRNLMASFSINKVILEHFDITEFVEDLFDVTFCYFPITFQPPPNDPYKISSDDLKMALRSCISANDLFAKDAFPGLIEKLNSSFLSVKRDTLITMKSCVENYGFEVIKSNWKLLWNGIKFEVLHGSEEDVPDLTLEVLKAIASTLTKAPESFYLAEYLDTVSSDCNDKIKTPQGKLSQESARIVSSIAQSGHESFEYIINKSIPVVLGSCVEPMQIDLLRAVLDILFQFLDAAEVIYGPENKKDMVKTCPLVAYKDPIFGLLNRTLMGSSRNEVSLINLAIVSLIKLTQLKSVLDINEVGLIVQYLDEIILTEENENISVVALSGLTQIAKKNVNLILDITFPAFLSQLPDTDTSNHAQTDNKLTKKTSLQILGYLADLSSSKVIFEVLCIRLINKLDVVVANGASAQYIQAIFLNLYNALVKVSRDPENDLTFYANRFLPEIFTRVFNASFEEPEGHALRSVTVIDITANMFVLISRELSEIQESFILDLFDVFVHESPSSLLISAKYSRSSLLEGTIATNLVSIFVSALAPIQKEIPLPGVEPNQLLQKVIDVCKSVTNIHDRLGFLRLSGLIINKWITNSDSDSVASQLKSLMLGVEELNDMRVSISNLEIFCWISKGLVLRGDQQGYSAVNQLVSLFSHSKLGVFVCRALDIVFSDDDILCKENNVIIRLLSKHRLFSTVVPQLVEGFKSAEGSIQANYLVGLSCILRSVPSKVILPEVPKFISLLIQSLSLSDPSVKEATIDTLTVIMVDSSEVLSAHISTLIKQLLESSKPSLANTPAVRLAALNCLKLFPKTFKMGLLLPYKQQVIQELSIGISDAKRDVRKGAADCRQEFFELDIKN</sequence>
<protein>
    <recommendedName>
        <fullName evidence="5">MMS19 nucleotide excision repair protein</fullName>
    </recommendedName>
</protein>
<dbReference type="InterPro" id="IPR024687">
    <property type="entry name" value="MMS19_C"/>
</dbReference>
<keyword evidence="4 5" id="KW-0539">Nucleus</keyword>
<evidence type="ECO:0000256" key="3">
    <source>
        <dbReference type="ARBA" id="ARBA00022737"/>
    </source>
</evidence>
<evidence type="ECO:0000259" key="6">
    <source>
        <dbReference type="Pfam" id="PF12460"/>
    </source>
</evidence>
<evidence type="ECO:0000256" key="2">
    <source>
        <dbReference type="ARBA" id="ARBA00009340"/>
    </source>
</evidence>
<dbReference type="EMBL" id="KV454407">
    <property type="protein sequence ID" value="ODQ67104.1"/>
    <property type="molecule type" value="Genomic_DNA"/>
</dbReference>
<dbReference type="Gene3D" id="1.25.10.10">
    <property type="entry name" value="Leucine-rich Repeat Variant"/>
    <property type="match status" value="1"/>
</dbReference>
<name>A0A1E3PPE6_9ASCO</name>
<keyword evidence="9" id="KW-1185">Reference proteome</keyword>
<dbReference type="GO" id="GO:0005634">
    <property type="term" value="C:nucleus"/>
    <property type="evidence" value="ECO:0007669"/>
    <property type="project" value="UniProtKB-SubCell"/>
</dbReference>
<gene>
    <name evidence="8" type="ORF">NADFUDRAFT_81702</name>
</gene>
<dbReference type="OrthoDB" id="342900at2759"/>
<accession>A0A1E3PPE6</accession>
<dbReference type="InterPro" id="IPR039920">
    <property type="entry name" value="MMS19"/>
</dbReference>
<feature type="domain" description="MMS19 N-terminal" evidence="7">
    <location>
        <begin position="41"/>
        <end position="301"/>
    </location>
</feature>
<dbReference type="GO" id="GO:0051604">
    <property type="term" value="P:protein maturation"/>
    <property type="evidence" value="ECO:0007669"/>
    <property type="project" value="UniProtKB-UniRule"/>
</dbReference>
<keyword evidence="5" id="KW-0234">DNA repair</keyword>
<dbReference type="PANTHER" id="PTHR12891:SF0">
    <property type="entry name" value="MMS19 NUCLEOTIDE EXCISION REPAIR PROTEIN HOMOLOG"/>
    <property type="match status" value="1"/>
</dbReference>
<proteinExistence type="inferred from homology"/>
<dbReference type="InterPro" id="IPR011989">
    <property type="entry name" value="ARM-like"/>
</dbReference>
<dbReference type="Pfam" id="PF14500">
    <property type="entry name" value="MMS19_N"/>
    <property type="match status" value="1"/>
</dbReference>
<evidence type="ECO:0000256" key="1">
    <source>
        <dbReference type="ARBA" id="ARBA00004123"/>
    </source>
</evidence>
<dbReference type="Proteomes" id="UP000095009">
    <property type="component" value="Unassembled WGS sequence"/>
</dbReference>
<dbReference type="InterPro" id="IPR029240">
    <property type="entry name" value="MMS19_N"/>
</dbReference>
<organism evidence="8 9">
    <name type="scientific">Nadsonia fulvescens var. elongata DSM 6958</name>
    <dbReference type="NCBI Taxonomy" id="857566"/>
    <lineage>
        <taxon>Eukaryota</taxon>
        <taxon>Fungi</taxon>
        <taxon>Dikarya</taxon>
        <taxon>Ascomycota</taxon>
        <taxon>Saccharomycotina</taxon>
        <taxon>Dipodascomycetes</taxon>
        <taxon>Dipodascales</taxon>
        <taxon>Dipodascales incertae sedis</taxon>
        <taxon>Nadsonia</taxon>
    </lineage>
</organism>
<evidence type="ECO:0000313" key="9">
    <source>
        <dbReference type="Proteomes" id="UP000095009"/>
    </source>
</evidence>